<feature type="compositionally biased region" description="Low complexity" evidence="1">
    <location>
        <begin position="242"/>
        <end position="254"/>
    </location>
</feature>
<dbReference type="EMBL" id="JASBNA010000010">
    <property type="protein sequence ID" value="KAK7688781.1"/>
    <property type="molecule type" value="Genomic_DNA"/>
</dbReference>
<feature type="compositionally biased region" description="Pro residues" evidence="1">
    <location>
        <begin position="320"/>
        <end position="329"/>
    </location>
</feature>
<keyword evidence="2" id="KW-1133">Transmembrane helix</keyword>
<dbReference type="AlphaFoldDB" id="A0AAW0G7V1"/>
<feature type="transmembrane region" description="Helical" evidence="2">
    <location>
        <begin position="66"/>
        <end position="90"/>
    </location>
</feature>
<feature type="compositionally biased region" description="Basic and acidic residues" evidence="1">
    <location>
        <begin position="470"/>
        <end position="481"/>
    </location>
</feature>
<feature type="compositionally biased region" description="Polar residues" evidence="1">
    <location>
        <begin position="147"/>
        <end position="164"/>
    </location>
</feature>
<feature type="region of interest" description="Disordered" evidence="1">
    <location>
        <begin position="311"/>
        <end position="333"/>
    </location>
</feature>
<feature type="compositionally biased region" description="Basic and acidic residues" evidence="1">
    <location>
        <begin position="185"/>
        <end position="195"/>
    </location>
</feature>
<keyword evidence="4" id="KW-1185">Reference proteome</keyword>
<feature type="compositionally biased region" description="Basic and acidic residues" evidence="1">
    <location>
        <begin position="214"/>
        <end position="230"/>
    </location>
</feature>
<organism evidence="3 4">
    <name type="scientific">Cerrena zonata</name>
    <dbReference type="NCBI Taxonomy" id="2478898"/>
    <lineage>
        <taxon>Eukaryota</taxon>
        <taxon>Fungi</taxon>
        <taxon>Dikarya</taxon>
        <taxon>Basidiomycota</taxon>
        <taxon>Agaricomycotina</taxon>
        <taxon>Agaricomycetes</taxon>
        <taxon>Polyporales</taxon>
        <taxon>Cerrenaceae</taxon>
        <taxon>Cerrena</taxon>
    </lineage>
</organism>
<comment type="caution">
    <text evidence="3">The sequence shown here is derived from an EMBL/GenBank/DDBJ whole genome shotgun (WGS) entry which is preliminary data.</text>
</comment>
<feature type="compositionally biased region" description="Polar residues" evidence="1">
    <location>
        <begin position="361"/>
        <end position="399"/>
    </location>
</feature>
<proteinExistence type="predicted"/>
<keyword evidence="2" id="KW-0472">Membrane</keyword>
<feature type="compositionally biased region" description="Polar residues" evidence="1">
    <location>
        <begin position="126"/>
        <end position="139"/>
    </location>
</feature>
<sequence>MFQSLLGCSTSFLLLGPAIVNLIFVVLWKSSSPDQTDRVSGRCSWDIDALWSGRSLPCDPTKVTPWGFWLLGAVARLFLSAVVAAAYFILSYKYSRTRKPFQRRHHYVLRQSLIENSANTTATSSRSFGLMSSTNNIPVSVQGGRRPSQTTEFGECASNESAGPSSADEHTLRRSRSRIQPTRSRSSDSHTDDRLVSSSHSSPPFSPPPLSPRLARENHTTTLRFADEAGRQSPDSFDNTLSPARPAQAAYSAVPAASPSNIDFPLHQHHSFDPARYPPDEDLTAFAHQFRHLVNQVTRQTQAAMDLESDDNDDMRFRTPSPPTTPRPPALEDRDYFPYLGHIIHRMPTIESLGSRELRSPTLSSTLGDRSVHTLSRPPTRSNTLSMTSDSNPPSRSNSLTASIALTPIEGPSNSGRDESGEMYRSYMTGTPSAMNGQTRCRSRASYYTVISVNTASSAASTPASPVESLGRREPALRESP</sequence>
<evidence type="ECO:0000313" key="4">
    <source>
        <dbReference type="Proteomes" id="UP001385951"/>
    </source>
</evidence>
<evidence type="ECO:0000313" key="3">
    <source>
        <dbReference type="EMBL" id="KAK7688781.1"/>
    </source>
</evidence>
<protein>
    <submittedName>
        <fullName evidence="3">Uncharacterized protein</fullName>
    </submittedName>
</protein>
<name>A0AAW0G7V1_9APHY</name>
<keyword evidence="2" id="KW-0812">Transmembrane</keyword>
<gene>
    <name evidence="3" type="ORF">QCA50_008321</name>
</gene>
<dbReference type="Proteomes" id="UP001385951">
    <property type="component" value="Unassembled WGS sequence"/>
</dbReference>
<feature type="region of interest" description="Disordered" evidence="1">
    <location>
        <begin position="355"/>
        <end position="399"/>
    </location>
</feature>
<accession>A0AAW0G7V1</accession>
<evidence type="ECO:0000256" key="1">
    <source>
        <dbReference type="SAM" id="MobiDB-lite"/>
    </source>
</evidence>
<evidence type="ECO:0000256" key="2">
    <source>
        <dbReference type="SAM" id="Phobius"/>
    </source>
</evidence>
<feature type="compositionally biased region" description="Low complexity" evidence="1">
    <location>
        <begin position="455"/>
        <end position="466"/>
    </location>
</feature>
<feature type="region of interest" description="Disordered" evidence="1">
    <location>
        <begin position="124"/>
        <end position="254"/>
    </location>
</feature>
<reference evidence="3 4" key="1">
    <citation type="submission" date="2022-09" db="EMBL/GenBank/DDBJ databases">
        <authorList>
            <person name="Palmer J.M."/>
        </authorList>
    </citation>
    <scope>NUCLEOTIDE SEQUENCE [LARGE SCALE GENOMIC DNA]</scope>
    <source>
        <strain evidence="3 4">DSM 7382</strain>
    </source>
</reference>
<feature type="region of interest" description="Disordered" evidence="1">
    <location>
        <begin position="455"/>
        <end position="481"/>
    </location>
</feature>